<dbReference type="InterPro" id="IPR011049">
    <property type="entry name" value="Serralysin-like_metalloprot_C"/>
</dbReference>
<dbReference type="PROSITE" id="PS00330">
    <property type="entry name" value="HEMOLYSIN_CALCIUM"/>
    <property type="match status" value="3"/>
</dbReference>
<dbReference type="OrthoDB" id="7876310at2"/>
<dbReference type="InterPro" id="IPR050557">
    <property type="entry name" value="RTX_toxin/Mannuronan_C5-epim"/>
</dbReference>
<sequence>GTDSYTYTVTSGGVTETATVNVTVSAVNAAPVTVNDKLVISNDTTAIFSAAVLLGNDTDGDSDKLQIVSVSGANVTYNAVSQTITYNTDPLSNNTVNAGSFTYQVSDGNGGLTTGTVSIDTVNGDNVNLLTQYATPASYQASYIDSGNGTDVDDGGPSIDILIGGAGTDTLRGGAGSDILRGGAGSDTIDGQGAGTDIDLIDFSDGTGAGLNFTLVQSASDTVFNASAASLGTDTYKNIEGVIGTNFADTLNGSTFNDVLIGGGENDTINGNAGADRIQGGLGKDTMTGGANADTFVFLAPNEMPIGSGNRDVIVDFSQAESDKIDLSTIDAKTQVGFVGDQAFTFVANATPAIDPGVQANSITWYHDTANNLTIIHGDVDGNTTADFEIQLSGLVTLTADDFHL</sequence>
<dbReference type="EMBL" id="NPKH01000033">
    <property type="protein sequence ID" value="PAP92795.1"/>
    <property type="molecule type" value="Genomic_DNA"/>
</dbReference>
<evidence type="ECO:0000313" key="5">
    <source>
        <dbReference type="Proteomes" id="UP000215931"/>
    </source>
</evidence>
<gene>
    <name evidence="4" type="ORF">CIT31_26295</name>
</gene>
<feature type="domain" description="Cadherin-like" evidence="3">
    <location>
        <begin position="27"/>
        <end position="120"/>
    </location>
</feature>
<dbReference type="InterPro" id="IPR018511">
    <property type="entry name" value="Hemolysin-typ_Ca-bd_CS"/>
</dbReference>
<keyword evidence="2" id="KW-0964">Secreted</keyword>
<protein>
    <recommendedName>
        <fullName evidence="3">Cadherin-like domain-containing protein</fullName>
    </recommendedName>
</protein>
<dbReference type="InterPro" id="IPR001343">
    <property type="entry name" value="Hemolysn_Ca-bd"/>
</dbReference>
<organism evidence="4 5">
    <name type="scientific">Mesorhizobium wenxiniae</name>
    <dbReference type="NCBI Taxonomy" id="2014805"/>
    <lineage>
        <taxon>Bacteria</taxon>
        <taxon>Pseudomonadati</taxon>
        <taxon>Pseudomonadota</taxon>
        <taxon>Alphaproteobacteria</taxon>
        <taxon>Hyphomicrobiales</taxon>
        <taxon>Phyllobacteriaceae</taxon>
        <taxon>Mesorhizobium</taxon>
    </lineage>
</organism>
<comment type="caution">
    <text evidence="4">The sequence shown here is derived from an EMBL/GenBank/DDBJ whole genome shotgun (WGS) entry which is preliminary data.</text>
</comment>
<dbReference type="RefSeq" id="WP_133116210.1">
    <property type="nucleotide sequence ID" value="NZ_NPKH01000033.1"/>
</dbReference>
<name>A0A271KCQ2_9HYPH</name>
<dbReference type="Gene3D" id="2.150.10.10">
    <property type="entry name" value="Serralysin-like metalloprotease, C-terminal"/>
    <property type="match status" value="1"/>
</dbReference>
<dbReference type="GO" id="GO:0005509">
    <property type="term" value="F:calcium ion binding"/>
    <property type="evidence" value="ECO:0007669"/>
    <property type="project" value="InterPro"/>
</dbReference>
<keyword evidence="5" id="KW-1185">Reference proteome</keyword>
<dbReference type="Pfam" id="PF00353">
    <property type="entry name" value="HemolysinCabind"/>
    <property type="match status" value="2"/>
</dbReference>
<evidence type="ECO:0000313" key="4">
    <source>
        <dbReference type="EMBL" id="PAP92795.1"/>
    </source>
</evidence>
<evidence type="ECO:0000256" key="1">
    <source>
        <dbReference type="ARBA" id="ARBA00004613"/>
    </source>
</evidence>
<evidence type="ECO:0000259" key="3">
    <source>
        <dbReference type="Pfam" id="PF17892"/>
    </source>
</evidence>
<dbReference type="SUPFAM" id="SSF51120">
    <property type="entry name" value="beta-Roll"/>
    <property type="match status" value="2"/>
</dbReference>
<accession>A0A271KCQ2</accession>
<evidence type="ECO:0000256" key="2">
    <source>
        <dbReference type="ARBA" id="ARBA00022525"/>
    </source>
</evidence>
<dbReference type="PANTHER" id="PTHR38340">
    <property type="entry name" value="S-LAYER PROTEIN"/>
    <property type="match status" value="1"/>
</dbReference>
<dbReference type="AlphaFoldDB" id="A0A271KCQ2"/>
<dbReference type="GO" id="GO:0005576">
    <property type="term" value="C:extracellular region"/>
    <property type="evidence" value="ECO:0007669"/>
    <property type="project" value="UniProtKB-SubCell"/>
</dbReference>
<reference evidence="4 5" key="1">
    <citation type="submission" date="2017-08" db="EMBL/GenBank/DDBJ databases">
        <title>Mesorhizobium wenxinae sp. nov., a novel rhizobial species isolated from root nodules of chickpea (Cicer arietinum L.).</title>
        <authorList>
            <person name="Zhang J."/>
        </authorList>
    </citation>
    <scope>NUCLEOTIDE SEQUENCE [LARGE SCALE GENOMIC DNA]</scope>
    <source>
        <strain evidence="5">WYCCWR 10019</strain>
    </source>
</reference>
<proteinExistence type="predicted"/>
<dbReference type="PANTHER" id="PTHR38340:SF1">
    <property type="entry name" value="S-LAYER PROTEIN"/>
    <property type="match status" value="1"/>
</dbReference>
<dbReference type="InterPro" id="IPR041690">
    <property type="entry name" value="Cadherin_5"/>
</dbReference>
<comment type="subcellular location">
    <subcellularLocation>
        <location evidence="1">Secreted</location>
    </subcellularLocation>
</comment>
<dbReference type="Proteomes" id="UP000215931">
    <property type="component" value="Unassembled WGS sequence"/>
</dbReference>
<feature type="non-terminal residue" evidence="4">
    <location>
        <position position="1"/>
    </location>
</feature>
<dbReference type="PRINTS" id="PR00313">
    <property type="entry name" value="CABNDNGRPT"/>
</dbReference>
<dbReference type="Pfam" id="PF17892">
    <property type="entry name" value="Cadherin_5"/>
    <property type="match status" value="1"/>
</dbReference>